<accession>A0A1T5DTL2</accession>
<dbReference type="PANTHER" id="PTHR33164">
    <property type="entry name" value="TRANSCRIPTIONAL REGULATOR, MARR FAMILY"/>
    <property type="match status" value="1"/>
</dbReference>
<dbReference type="GO" id="GO:0003677">
    <property type="term" value="F:DNA binding"/>
    <property type="evidence" value="ECO:0007669"/>
    <property type="project" value="UniProtKB-KW"/>
</dbReference>
<dbReference type="EMBL" id="FUYP01000016">
    <property type="protein sequence ID" value="SKB75015.1"/>
    <property type="molecule type" value="Genomic_DNA"/>
</dbReference>
<dbReference type="InterPro" id="IPR036388">
    <property type="entry name" value="WH-like_DNA-bd_sf"/>
</dbReference>
<dbReference type="SUPFAM" id="SSF46785">
    <property type="entry name" value="Winged helix' DNA-binding domain"/>
    <property type="match status" value="1"/>
</dbReference>
<dbReference type="GO" id="GO:0006950">
    <property type="term" value="P:response to stress"/>
    <property type="evidence" value="ECO:0007669"/>
    <property type="project" value="TreeGrafter"/>
</dbReference>
<proteinExistence type="predicted"/>
<name>A0A1T5DTL2_9SPHN</name>
<dbReference type="Pfam" id="PF12802">
    <property type="entry name" value="MarR_2"/>
    <property type="match status" value="1"/>
</dbReference>
<dbReference type="RefSeq" id="WP_176141607.1">
    <property type="nucleotide sequence ID" value="NZ_FUYP01000016.1"/>
</dbReference>
<dbReference type="InterPro" id="IPR036390">
    <property type="entry name" value="WH_DNA-bd_sf"/>
</dbReference>
<protein>
    <submittedName>
        <fullName evidence="2">DNA-binding transcriptional regulator, MarR family</fullName>
    </submittedName>
</protein>
<keyword evidence="3" id="KW-1185">Reference proteome</keyword>
<dbReference type="InterPro" id="IPR039422">
    <property type="entry name" value="MarR/SlyA-like"/>
</dbReference>
<evidence type="ECO:0000313" key="3">
    <source>
        <dbReference type="Proteomes" id="UP000190044"/>
    </source>
</evidence>
<dbReference type="SMART" id="SM00347">
    <property type="entry name" value="HTH_MARR"/>
    <property type="match status" value="1"/>
</dbReference>
<organism evidence="2 3">
    <name type="scientific">Sphingopyxis flava</name>
    <dbReference type="NCBI Taxonomy" id="1507287"/>
    <lineage>
        <taxon>Bacteria</taxon>
        <taxon>Pseudomonadati</taxon>
        <taxon>Pseudomonadota</taxon>
        <taxon>Alphaproteobacteria</taxon>
        <taxon>Sphingomonadales</taxon>
        <taxon>Sphingomonadaceae</taxon>
        <taxon>Sphingopyxis</taxon>
    </lineage>
</organism>
<dbReference type="InterPro" id="IPR000835">
    <property type="entry name" value="HTH_MarR-typ"/>
</dbReference>
<feature type="domain" description="HTH marR-type" evidence="1">
    <location>
        <begin position="27"/>
        <end position="126"/>
    </location>
</feature>
<keyword evidence="2" id="KW-0238">DNA-binding</keyword>
<evidence type="ECO:0000313" key="2">
    <source>
        <dbReference type="EMBL" id="SKB75015.1"/>
    </source>
</evidence>
<evidence type="ECO:0000259" key="1">
    <source>
        <dbReference type="SMART" id="SM00347"/>
    </source>
</evidence>
<dbReference type="PANTHER" id="PTHR33164:SF43">
    <property type="entry name" value="HTH-TYPE TRANSCRIPTIONAL REPRESSOR YETL"/>
    <property type="match status" value="1"/>
</dbReference>
<dbReference type="Gene3D" id="1.10.10.10">
    <property type="entry name" value="Winged helix-like DNA-binding domain superfamily/Winged helix DNA-binding domain"/>
    <property type="match status" value="1"/>
</dbReference>
<gene>
    <name evidence="2" type="ORF">SAMN06295937_101644</name>
</gene>
<reference evidence="3" key="1">
    <citation type="submission" date="2017-02" db="EMBL/GenBank/DDBJ databases">
        <authorList>
            <person name="Varghese N."/>
            <person name="Submissions S."/>
        </authorList>
    </citation>
    <scope>NUCLEOTIDE SEQUENCE [LARGE SCALE GENOMIC DNA]</scope>
    <source>
        <strain evidence="3">R11H</strain>
    </source>
</reference>
<dbReference type="AlphaFoldDB" id="A0A1T5DTL2"/>
<dbReference type="GO" id="GO:0003700">
    <property type="term" value="F:DNA-binding transcription factor activity"/>
    <property type="evidence" value="ECO:0007669"/>
    <property type="project" value="InterPro"/>
</dbReference>
<dbReference type="Proteomes" id="UP000190044">
    <property type="component" value="Unassembled WGS sequence"/>
</dbReference>
<sequence>MVRAATLFIPLFEAFSWFDAGLQTLMTEAGWAEVSRSQTMAMILVRQGCNRPAAIARALGISRQSASTIIADMIEAGIFAMEPDPGDKRAKIVTITPLGQKRANDARDAVFQLTAELERRIGRDNVANLWNALTANWGPPVESLRHVNRAGWKSSI</sequence>